<gene>
    <name evidence="2" type="ORF">ACFPO9_18785</name>
</gene>
<dbReference type="PANTHER" id="PTHR30238:SF4">
    <property type="entry name" value="SLL1022 PROTEIN"/>
    <property type="match status" value="1"/>
</dbReference>
<keyword evidence="3" id="KW-1185">Reference proteome</keyword>
<dbReference type="RefSeq" id="WP_379773346.1">
    <property type="nucleotide sequence ID" value="NZ_JBHSMZ010000015.1"/>
</dbReference>
<feature type="transmembrane region" description="Helical" evidence="1">
    <location>
        <begin position="259"/>
        <end position="280"/>
    </location>
</feature>
<feature type="transmembrane region" description="Helical" evidence="1">
    <location>
        <begin position="188"/>
        <end position="211"/>
    </location>
</feature>
<dbReference type="PANTHER" id="PTHR30238">
    <property type="entry name" value="MEMBRANE BOUND PREDICTED REDOX MODULATOR"/>
    <property type="match status" value="1"/>
</dbReference>
<dbReference type="NCBIfam" id="NF010620">
    <property type="entry name" value="PRK14013.2-6"/>
    <property type="match status" value="1"/>
</dbReference>
<evidence type="ECO:0000313" key="2">
    <source>
        <dbReference type="EMBL" id="MFC5550567.1"/>
    </source>
</evidence>
<keyword evidence="1" id="KW-1133">Transmembrane helix</keyword>
<dbReference type="InterPro" id="IPR007427">
    <property type="entry name" value="DUF475"/>
</dbReference>
<name>A0ABW0S5E9_9BURK</name>
<comment type="caution">
    <text evidence="2">The sequence shown here is derived from an EMBL/GenBank/DDBJ whole genome shotgun (WGS) entry which is preliminary data.</text>
</comment>
<feature type="transmembrane region" description="Helical" evidence="1">
    <location>
        <begin position="313"/>
        <end position="331"/>
    </location>
</feature>
<feature type="transmembrane region" description="Helical" evidence="1">
    <location>
        <begin position="34"/>
        <end position="59"/>
    </location>
</feature>
<evidence type="ECO:0000313" key="3">
    <source>
        <dbReference type="Proteomes" id="UP001596086"/>
    </source>
</evidence>
<feature type="transmembrane region" description="Helical" evidence="1">
    <location>
        <begin position="71"/>
        <end position="101"/>
    </location>
</feature>
<feature type="transmembrane region" description="Helical" evidence="1">
    <location>
        <begin position="121"/>
        <end position="142"/>
    </location>
</feature>
<keyword evidence="1" id="KW-0472">Membrane</keyword>
<accession>A0ABW0S5E9</accession>
<proteinExistence type="predicted"/>
<protein>
    <submittedName>
        <fullName evidence="2">DUF475 domain-containing protein</fullName>
    </submittedName>
</protein>
<organism evidence="2 3">
    <name type="scientific">Massilia aerilata</name>
    <dbReference type="NCBI Taxonomy" id="453817"/>
    <lineage>
        <taxon>Bacteria</taxon>
        <taxon>Pseudomonadati</taxon>
        <taxon>Pseudomonadota</taxon>
        <taxon>Betaproteobacteria</taxon>
        <taxon>Burkholderiales</taxon>
        <taxon>Oxalobacteraceae</taxon>
        <taxon>Telluria group</taxon>
        <taxon>Massilia</taxon>
    </lineage>
</organism>
<reference evidence="3" key="1">
    <citation type="journal article" date="2019" name="Int. J. Syst. Evol. Microbiol.">
        <title>The Global Catalogue of Microorganisms (GCM) 10K type strain sequencing project: providing services to taxonomists for standard genome sequencing and annotation.</title>
        <authorList>
            <consortium name="The Broad Institute Genomics Platform"/>
            <consortium name="The Broad Institute Genome Sequencing Center for Infectious Disease"/>
            <person name="Wu L."/>
            <person name="Ma J."/>
        </authorList>
    </citation>
    <scope>NUCLEOTIDE SEQUENCE [LARGE SCALE GENOMIC DNA]</scope>
    <source>
        <strain evidence="3">CGMCC 4.5798</strain>
    </source>
</reference>
<evidence type="ECO:0000256" key="1">
    <source>
        <dbReference type="SAM" id="Phobius"/>
    </source>
</evidence>
<keyword evidence="1" id="KW-0812">Transmembrane</keyword>
<dbReference type="NCBIfam" id="NF010613">
    <property type="entry name" value="PRK14013.1-3"/>
    <property type="match status" value="1"/>
</dbReference>
<dbReference type="Proteomes" id="UP001596086">
    <property type="component" value="Unassembled WGS sequence"/>
</dbReference>
<feature type="transmembrane region" description="Helical" evidence="1">
    <location>
        <begin position="287"/>
        <end position="307"/>
    </location>
</feature>
<dbReference type="Pfam" id="PF04332">
    <property type="entry name" value="DUF475"/>
    <property type="match status" value="1"/>
</dbReference>
<dbReference type="EMBL" id="JBHSMZ010000015">
    <property type="protein sequence ID" value="MFC5550567.1"/>
    <property type="molecule type" value="Genomic_DNA"/>
</dbReference>
<dbReference type="NCBIfam" id="NF010614">
    <property type="entry name" value="PRK14013.1-4"/>
    <property type="match status" value="1"/>
</dbReference>
<feature type="transmembrane region" description="Helical" evidence="1">
    <location>
        <begin position="232"/>
        <end position="253"/>
    </location>
</feature>
<feature type="transmembrane region" description="Helical" evidence="1">
    <location>
        <begin position="163"/>
        <end position="182"/>
    </location>
</feature>
<sequence length="346" mass="37779">MQHFKLSFAVTVVLLALAAWWGYSHGGAGGLVQALWIAAVLGVLEVSLSFDNAVVNATVLRNWNAFWRKLFLTVGILVAVFGMRLVFPLLIVSVATGLGLVDVWHMAVNTPDEYARQLTAQHAEVAAFGGAFLLLVFLNFLFDEEKQLHWLGWIEEKVGELGSEGLAILLTLVAVFGCMSLMPEPQKLPVLVAGVVGVIVYVGVDWISGLLEEEEHDPKVGKLISQGSIGGFLYLEVLDASFSFDGVIGAFAITNDVVIIMLGLAIGAMFVRSLTVFLVHKGTLDEFVYLEHGAHYAIGILALIMFASVEYEIPEWFTGLSGIAFILVSLWSSVRHKRREQLETST</sequence>